<reference evidence="1" key="1">
    <citation type="submission" date="2018-05" db="EMBL/GenBank/DDBJ databases">
        <authorList>
            <person name="Lanie J.A."/>
            <person name="Ng W.-L."/>
            <person name="Kazmierczak K.M."/>
            <person name="Andrzejewski T.M."/>
            <person name="Davidsen T.M."/>
            <person name="Wayne K.J."/>
            <person name="Tettelin H."/>
            <person name="Glass J.I."/>
            <person name="Rusch D."/>
            <person name="Podicherti R."/>
            <person name="Tsui H.-C.T."/>
            <person name="Winkler M.E."/>
        </authorList>
    </citation>
    <scope>NUCLEOTIDE SEQUENCE</scope>
</reference>
<dbReference type="AlphaFoldDB" id="A0A381UK28"/>
<accession>A0A381UK28</accession>
<evidence type="ECO:0000313" key="1">
    <source>
        <dbReference type="EMBL" id="SVA27667.1"/>
    </source>
</evidence>
<proteinExistence type="predicted"/>
<protein>
    <submittedName>
        <fullName evidence="1">Uncharacterized protein</fullName>
    </submittedName>
</protein>
<dbReference type="EMBL" id="UINC01006460">
    <property type="protein sequence ID" value="SVA27667.1"/>
    <property type="molecule type" value="Genomic_DNA"/>
</dbReference>
<sequence length="213" mass="25656">MNFDNLTQDHEIKTYGHFWWDDDYRGDMFAWNSDLKYPDDYDPIHDFEQRMNPKQLVWEKYPKFDMSPYKMVSQMEFPLSDEVVRQSIYRQKCQWTSVKRSLDLIDEEFDLVIRMRTDLEFPETVPLNECEGDGLFMMNGSYQAGAGREYCDWFYCGPEKRVKEFDPLKVFDEFYADGIRHMHDLVIETLKSCQIPHAVLDLKAWMMDRSKIK</sequence>
<name>A0A381UK28_9ZZZZ</name>
<gene>
    <name evidence="1" type="ORF">METZ01_LOCUS80521</name>
</gene>
<organism evidence="1">
    <name type="scientific">marine metagenome</name>
    <dbReference type="NCBI Taxonomy" id="408172"/>
    <lineage>
        <taxon>unclassified sequences</taxon>
        <taxon>metagenomes</taxon>
        <taxon>ecological metagenomes</taxon>
    </lineage>
</organism>